<keyword evidence="4" id="KW-1185">Reference proteome</keyword>
<evidence type="ECO:0000313" key="1">
    <source>
        <dbReference type="EMBL" id="RXG28827.1"/>
    </source>
</evidence>
<dbReference type="Proteomes" id="UP000184240">
    <property type="component" value="Unassembled WGS sequence"/>
</dbReference>
<gene>
    <name evidence="1" type="ORF">DSM01_2288</name>
    <name evidence="2" type="ORF">SAMN04487999_0187</name>
</gene>
<dbReference type="EMBL" id="FQXT01000001">
    <property type="protein sequence ID" value="SHH43106.1"/>
    <property type="molecule type" value="Genomic_DNA"/>
</dbReference>
<dbReference type="STRING" id="573501.SAMN04487999_0187"/>
<organism evidence="2 3">
    <name type="scientific">Leeuwenhoekiella palythoae</name>
    <dbReference type="NCBI Taxonomy" id="573501"/>
    <lineage>
        <taxon>Bacteria</taxon>
        <taxon>Pseudomonadati</taxon>
        <taxon>Bacteroidota</taxon>
        <taxon>Flavobacteriia</taxon>
        <taxon>Flavobacteriales</taxon>
        <taxon>Flavobacteriaceae</taxon>
        <taxon>Leeuwenhoekiella</taxon>
    </lineage>
</organism>
<dbReference type="AlphaFoldDB" id="A0A1M5SXD9"/>
<dbReference type="OrthoDB" id="9807923at2"/>
<accession>A0A1M5SXD9</accession>
<dbReference type="InterPro" id="IPR023393">
    <property type="entry name" value="START-like_dom_sf"/>
</dbReference>
<evidence type="ECO:0000313" key="2">
    <source>
        <dbReference type="EMBL" id="SHH43106.1"/>
    </source>
</evidence>
<proteinExistence type="predicted"/>
<evidence type="ECO:0000313" key="4">
    <source>
        <dbReference type="Proteomes" id="UP000290037"/>
    </source>
</evidence>
<reference evidence="3" key="1">
    <citation type="submission" date="2016-11" db="EMBL/GenBank/DDBJ databases">
        <authorList>
            <person name="Varghese N."/>
            <person name="Submissions S."/>
        </authorList>
    </citation>
    <scope>NUCLEOTIDE SEQUENCE [LARGE SCALE GENOMIC DNA]</scope>
    <source>
        <strain evidence="3">DSM 19859</strain>
    </source>
</reference>
<dbReference type="RefSeq" id="WP_072979391.1">
    <property type="nucleotide sequence ID" value="NZ_FQXT01000001.1"/>
</dbReference>
<name>A0A1M5SXD9_9FLAO</name>
<dbReference type="Gene3D" id="3.30.530.20">
    <property type="match status" value="1"/>
</dbReference>
<reference evidence="2" key="2">
    <citation type="submission" date="2016-11" db="EMBL/GenBank/DDBJ databases">
        <authorList>
            <person name="Jaros S."/>
            <person name="Januszkiewicz K."/>
            <person name="Wedrychowicz H."/>
        </authorList>
    </citation>
    <scope>NUCLEOTIDE SEQUENCE [LARGE SCALE GENOMIC DNA]</scope>
    <source>
        <strain evidence="2">DSM 19859</strain>
    </source>
</reference>
<dbReference type="SUPFAM" id="SSF55961">
    <property type="entry name" value="Bet v1-like"/>
    <property type="match status" value="1"/>
</dbReference>
<reference evidence="1 4" key="3">
    <citation type="submission" date="2018-07" db="EMBL/GenBank/DDBJ databases">
        <title>Leeuwenhoekiella genomics.</title>
        <authorList>
            <person name="Tahon G."/>
            <person name="Willems A."/>
        </authorList>
    </citation>
    <scope>NUCLEOTIDE SEQUENCE [LARGE SCALE GENOMIC DNA]</scope>
    <source>
        <strain evidence="1 4">LMG 24856</strain>
    </source>
</reference>
<dbReference type="Proteomes" id="UP000290037">
    <property type="component" value="Unassembled WGS sequence"/>
</dbReference>
<protein>
    <submittedName>
        <fullName evidence="2">Polyketide cyclase / dehydrase and lipid transport</fullName>
    </submittedName>
    <submittedName>
        <fullName evidence="1">Polyketide cyclase/dehydrase/lipid transport protein</fullName>
    </submittedName>
</protein>
<dbReference type="CDD" id="cd07818">
    <property type="entry name" value="SRPBCC_1"/>
    <property type="match status" value="1"/>
</dbReference>
<sequence length="175" mass="19939">MLFVYILIGILVLIAILHLTAKKQYVVKRDINIQKPADKVFEYLKYLKNQDHWSPWSRKDPDMKKVYEGVDGTVGFVSKWDGNKEVGSGEQEITGIIPGKRIESQLRFIKPMKSTSDAWLAVSTPNPGITNVAWGFSGKNKFPFTVMTYFMSMDKMVGKDFEAGLKNLKEILEDN</sequence>
<evidence type="ECO:0000313" key="3">
    <source>
        <dbReference type="Proteomes" id="UP000184240"/>
    </source>
</evidence>
<dbReference type="EMBL" id="QOVN01000004">
    <property type="protein sequence ID" value="RXG28827.1"/>
    <property type="molecule type" value="Genomic_DNA"/>
</dbReference>